<dbReference type="InterPro" id="IPR007751">
    <property type="entry name" value="DUF676_lipase-like"/>
</dbReference>
<dbReference type="InterPro" id="IPR029058">
    <property type="entry name" value="AB_hydrolase_fold"/>
</dbReference>
<sequence length="545" mass="59572">MASFLLLFVFSAFAILSTAFWWFILRKVGSSSPGEEEADMEYNGGSEKADHLCVLVHGLWGKPAHLKSVAKALRDEFSEDRVHILVVKSNAGYNTYDGVETGGERVCAEIEEELASIERKRRSNGGADNKKSGRDDDGGDRQIKKLSVVGYSLGGLVARYAIGLLYARGALEGLECMNFTAFASPFLGTRSPLKGWANTLFNVLGARTLSASGHQLFGIDSFRGTGRPLVAVLADPSSIFMAGLRRFKRRTLYANVVNDRTAVYYTTGISKTDPFADLEAVTPRYVPGYEDVVLDRDEPCSPRGGKGQAPPTTSLRDAAHRYMTRVPLVLALSVLLPVGVVAYLANAGWQTVQSSRRRQLHEAGQGGVDVAPYRESPPLLKDLRQAVEGAYEEITAANAEEYLDHDGGDDDDGGAVDSSSGSSSGSDSDSQHGAAGGDAQEDMLGKKMKKDKTKKLTRSQSASHDRRVLRRERRLSAARAEPTLALAAYQFEAVDGLDSLGWRKYPVWIHDVGHSHAAIIVRMDKPSFREGWVVLRHWVKEEFLL</sequence>
<evidence type="ECO:0000256" key="1">
    <source>
        <dbReference type="ARBA" id="ARBA00007920"/>
    </source>
</evidence>
<name>A0A507BBJ5_9PEZI</name>
<dbReference type="InParanoid" id="A0A507BBJ5"/>
<evidence type="ECO:0000313" key="6">
    <source>
        <dbReference type="EMBL" id="TPX13980.1"/>
    </source>
</evidence>
<dbReference type="GO" id="GO:0005811">
    <property type="term" value="C:lipid droplet"/>
    <property type="evidence" value="ECO:0007669"/>
    <property type="project" value="TreeGrafter"/>
</dbReference>
<dbReference type="PANTHER" id="PTHR12482:SF65">
    <property type="entry name" value="ESTERASE, PUTATIVE (AFU_ORTHOLOGUE AFUA_3G12320)-RELATED"/>
    <property type="match status" value="1"/>
</dbReference>
<keyword evidence="7" id="KW-1185">Reference proteome</keyword>
<keyword evidence="4" id="KW-1133">Transmembrane helix</keyword>
<evidence type="ECO:0000259" key="5">
    <source>
        <dbReference type="Pfam" id="PF05057"/>
    </source>
</evidence>
<dbReference type="InterPro" id="IPR044294">
    <property type="entry name" value="Lipase-like"/>
</dbReference>
<feature type="domain" description="DUF676" evidence="5">
    <location>
        <begin position="47"/>
        <end position="266"/>
    </location>
</feature>
<dbReference type="Proteomes" id="UP000319257">
    <property type="component" value="Unassembled WGS sequence"/>
</dbReference>
<feature type="compositionally biased region" description="Basic and acidic residues" evidence="3">
    <location>
        <begin position="128"/>
        <end position="139"/>
    </location>
</feature>
<dbReference type="STRING" id="1093900.A0A507BBJ5"/>
<dbReference type="GO" id="GO:0047372">
    <property type="term" value="F:monoacylglycerol lipase activity"/>
    <property type="evidence" value="ECO:0007669"/>
    <property type="project" value="TreeGrafter"/>
</dbReference>
<evidence type="ECO:0000256" key="3">
    <source>
        <dbReference type="SAM" id="MobiDB-lite"/>
    </source>
</evidence>
<dbReference type="Pfam" id="PF05057">
    <property type="entry name" value="DUF676"/>
    <property type="match status" value="1"/>
</dbReference>
<reference evidence="6 7" key="1">
    <citation type="submission" date="2019-06" db="EMBL/GenBank/DDBJ databases">
        <title>Draft genome sequence of the filamentous fungus Phialemoniopsis curvata isolated from diesel fuel.</title>
        <authorList>
            <person name="Varaljay V.A."/>
            <person name="Lyon W.J."/>
            <person name="Crouch A.L."/>
            <person name="Drake C.E."/>
            <person name="Hollomon J.M."/>
            <person name="Nadeau L.J."/>
            <person name="Nunn H.S."/>
            <person name="Stevenson B.S."/>
            <person name="Bojanowski C.L."/>
            <person name="Crookes-Goodson W.J."/>
        </authorList>
    </citation>
    <scope>NUCLEOTIDE SEQUENCE [LARGE SCALE GENOMIC DNA]</scope>
    <source>
        <strain evidence="6 7">D216</strain>
    </source>
</reference>
<organism evidence="6 7">
    <name type="scientific">Thyridium curvatum</name>
    <dbReference type="NCBI Taxonomy" id="1093900"/>
    <lineage>
        <taxon>Eukaryota</taxon>
        <taxon>Fungi</taxon>
        <taxon>Dikarya</taxon>
        <taxon>Ascomycota</taxon>
        <taxon>Pezizomycotina</taxon>
        <taxon>Sordariomycetes</taxon>
        <taxon>Sordariomycetidae</taxon>
        <taxon>Thyridiales</taxon>
        <taxon>Thyridiaceae</taxon>
        <taxon>Thyridium</taxon>
    </lineage>
</organism>
<keyword evidence="2" id="KW-0443">Lipid metabolism</keyword>
<dbReference type="GO" id="GO:0016042">
    <property type="term" value="P:lipid catabolic process"/>
    <property type="evidence" value="ECO:0007669"/>
    <property type="project" value="UniProtKB-KW"/>
</dbReference>
<dbReference type="PANTHER" id="PTHR12482">
    <property type="entry name" value="LIPASE ROG1-RELATED-RELATED"/>
    <property type="match status" value="1"/>
</dbReference>
<dbReference type="OrthoDB" id="273452at2759"/>
<keyword evidence="4" id="KW-0472">Membrane</keyword>
<feature type="region of interest" description="Disordered" evidence="3">
    <location>
        <begin position="118"/>
        <end position="139"/>
    </location>
</feature>
<gene>
    <name evidence="6" type="ORF">E0L32_005680</name>
</gene>
<protein>
    <recommendedName>
        <fullName evidence="5">DUF676 domain-containing protein</fullName>
    </recommendedName>
</protein>
<dbReference type="GeneID" id="41973127"/>
<evidence type="ECO:0000313" key="7">
    <source>
        <dbReference type="Proteomes" id="UP000319257"/>
    </source>
</evidence>
<feature type="region of interest" description="Disordered" evidence="3">
    <location>
        <begin position="403"/>
        <end position="474"/>
    </location>
</feature>
<feature type="compositionally biased region" description="Acidic residues" evidence="3">
    <location>
        <begin position="403"/>
        <end position="414"/>
    </location>
</feature>
<evidence type="ECO:0000256" key="2">
    <source>
        <dbReference type="ARBA" id="ARBA00022963"/>
    </source>
</evidence>
<dbReference type="EMBL" id="SKBQ01000030">
    <property type="protein sequence ID" value="TPX13980.1"/>
    <property type="molecule type" value="Genomic_DNA"/>
</dbReference>
<evidence type="ECO:0000256" key="4">
    <source>
        <dbReference type="SAM" id="Phobius"/>
    </source>
</evidence>
<dbReference type="AlphaFoldDB" id="A0A507BBJ5"/>
<keyword evidence="4" id="KW-0812">Transmembrane</keyword>
<accession>A0A507BBJ5</accession>
<comment type="similarity">
    <text evidence="1">Belongs to the putative lipase ROG1 family.</text>
</comment>
<feature type="compositionally biased region" description="Basic residues" evidence="3">
    <location>
        <begin position="446"/>
        <end position="457"/>
    </location>
</feature>
<keyword evidence="2" id="KW-0442">Lipid degradation</keyword>
<feature type="compositionally biased region" description="Low complexity" evidence="3">
    <location>
        <begin position="415"/>
        <end position="433"/>
    </location>
</feature>
<dbReference type="RefSeq" id="XP_030995691.1">
    <property type="nucleotide sequence ID" value="XM_031140228.1"/>
</dbReference>
<dbReference type="GO" id="GO:0004622">
    <property type="term" value="F:phosphatidylcholine lysophospholipase activity"/>
    <property type="evidence" value="ECO:0007669"/>
    <property type="project" value="TreeGrafter"/>
</dbReference>
<comment type="caution">
    <text evidence="6">The sequence shown here is derived from an EMBL/GenBank/DDBJ whole genome shotgun (WGS) entry which is preliminary data.</text>
</comment>
<proteinExistence type="inferred from homology"/>
<dbReference type="Gene3D" id="3.40.50.1820">
    <property type="entry name" value="alpha/beta hydrolase"/>
    <property type="match status" value="1"/>
</dbReference>
<dbReference type="SUPFAM" id="SSF53474">
    <property type="entry name" value="alpha/beta-Hydrolases"/>
    <property type="match status" value="1"/>
</dbReference>
<feature type="transmembrane region" description="Helical" evidence="4">
    <location>
        <begin position="328"/>
        <end position="349"/>
    </location>
</feature>